<dbReference type="Pfam" id="PF13376">
    <property type="entry name" value="OmdA"/>
    <property type="match status" value="1"/>
</dbReference>
<proteinExistence type="predicted"/>
<comment type="caution">
    <text evidence="1">The sequence shown here is derived from an EMBL/GenBank/DDBJ whole genome shotgun (WGS) entry which is preliminary data.</text>
</comment>
<dbReference type="Pfam" id="PF08922">
    <property type="entry name" value="DUF1905"/>
    <property type="match status" value="1"/>
</dbReference>
<evidence type="ECO:0000313" key="2">
    <source>
        <dbReference type="Proteomes" id="UP001500067"/>
    </source>
</evidence>
<dbReference type="SUPFAM" id="SSF141694">
    <property type="entry name" value="AF2212/PG0164-like"/>
    <property type="match status" value="1"/>
</dbReference>
<dbReference type="Gene3D" id="2.40.30.100">
    <property type="entry name" value="AF2212/PG0164-like"/>
    <property type="match status" value="1"/>
</dbReference>
<protein>
    <submittedName>
        <fullName evidence="1">YdeI/OmpD-associated family protein</fullName>
    </submittedName>
</protein>
<accession>A0ABP8N7V7</accession>
<dbReference type="EMBL" id="BAABFA010000005">
    <property type="protein sequence ID" value="GAA4460954.1"/>
    <property type="molecule type" value="Genomic_DNA"/>
</dbReference>
<sequence>MQDLLLDTEVILQKMQMKGGWTYALLPPVLKVGKKNFGWTRVDALIDECELKNTSLMPIKGGQLFIAVKAEIRKKIGKEAGDTVRIRLYGQKPIEESVSEDDFRTALADDPEALANFQRFPRKEQQAYITWIFSVTDTDTIVERMATAIGDIAMGKRFGR</sequence>
<name>A0ABP8N7V7_9BACT</name>
<evidence type="ECO:0000313" key="1">
    <source>
        <dbReference type="EMBL" id="GAA4460954.1"/>
    </source>
</evidence>
<dbReference type="InterPro" id="IPR015018">
    <property type="entry name" value="DUF1905"/>
</dbReference>
<dbReference type="RefSeq" id="WP_345077956.1">
    <property type="nucleotide sequence ID" value="NZ_BAABFA010000005.1"/>
</dbReference>
<gene>
    <name evidence="1" type="ORF">GCM10023093_04700</name>
</gene>
<organism evidence="1 2">
    <name type="scientific">Nemorincola caseinilytica</name>
    <dbReference type="NCBI Taxonomy" id="2054315"/>
    <lineage>
        <taxon>Bacteria</taxon>
        <taxon>Pseudomonadati</taxon>
        <taxon>Bacteroidota</taxon>
        <taxon>Chitinophagia</taxon>
        <taxon>Chitinophagales</taxon>
        <taxon>Chitinophagaceae</taxon>
        <taxon>Nemorincola</taxon>
    </lineage>
</organism>
<dbReference type="Proteomes" id="UP001500067">
    <property type="component" value="Unassembled WGS sequence"/>
</dbReference>
<keyword evidence="2" id="KW-1185">Reference proteome</keyword>
<dbReference type="InterPro" id="IPR037079">
    <property type="entry name" value="AF2212/PG0164-like_sf"/>
</dbReference>
<reference evidence="2" key="1">
    <citation type="journal article" date="2019" name="Int. J. Syst. Evol. Microbiol.">
        <title>The Global Catalogue of Microorganisms (GCM) 10K type strain sequencing project: providing services to taxonomists for standard genome sequencing and annotation.</title>
        <authorList>
            <consortium name="The Broad Institute Genomics Platform"/>
            <consortium name="The Broad Institute Genome Sequencing Center for Infectious Disease"/>
            <person name="Wu L."/>
            <person name="Ma J."/>
        </authorList>
    </citation>
    <scope>NUCLEOTIDE SEQUENCE [LARGE SCALE GENOMIC DNA]</scope>
    <source>
        <strain evidence="2">JCM 32105</strain>
    </source>
</reference>